<protein>
    <recommendedName>
        <fullName evidence="3">UDP-N-acetylglucosamine kinase</fullName>
    </recommendedName>
</protein>
<dbReference type="RefSeq" id="WP_203806286.1">
    <property type="nucleotide sequence ID" value="NZ_BAAAQE010000005.1"/>
</dbReference>
<reference evidence="1 2" key="1">
    <citation type="submission" date="2021-01" db="EMBL/GenBank/DDBJ databases">
        <title>Whole genome shotgun sequence of Actinoplanes couchii NBRC 106145.</title>
        <authorList>
            <person name="Komaki H."/>
            <person name="Tamura T."/>
        </authorList>
    </citation>
    <scope>NUCLEOTIDE SEQUENCE [LARGE SCALE GENOMIC DNA]</scope>
    <source>
        <strain evidence="1 2">NBRC 106145</strain>
    </source>
</reference>
<evidence type="ECO:0000313" key="1">
    <source>
        <dbReference type="EMBL" id="GID59834.1"/>
    </source>
</evidence>
<gene>
    <name evidence="1" type="ORF">Aco03nite_082380</name>
</gene>
<dbReference type="Gene3D" id="3.40.50.300">
    <property type="entry name" value="P-loop containing nucleotide triphosphate hydrolases"/>
    <property type="match status" value="1"/>
</dbReference>
<keyword evidence="2" id="KW-1185">Reference proteome</keyword>
<sequence length="166" mass="18217">MARLILLNGPAACGKSAIARMFAERHPLALTLDVDRIRDLIGGWREQPGPAGLLARDIALAAARTHLLSGYDVVIPQLLARPAFIEQAEALAAELGCTFHEVVLTDTRENALRRCADRDGAAPAEIGELYDRLIALLPTRPNARLVASHEGEIERTYQDFRYALRP</sequence>
<name>A0ABQ3XMU4_9ACTN</name>
<accession>A0ABQ3XMU4</accession>
<organism evidence="1 2">
    <name type="scientific">Actinoplanes couchii</name>
    <dbReference type="NCBI Taxonomy" id="403638"/>
    <lineage>
        <taxon>Bacteria</taxon>
        <taxon>Bacillati</taxon>
        <taxon>Actinomycetota</taxon>
        <taxon>Actinomycetes</taxon>
        <taxon>Micromonosporales</taxon>
        <taxon>Micromonosporaceae</taxon>
        <taxon>Actinoplanes</taxon>
    </lineage>
</organism>
<dbReference type="Proteomes" id="UP000612282">
    <property type="component" value="Unassembled WGS sequence"/>
</dbReference>
<comment type="caution">
    <text evidence="1">The sequence shown here is derived from an EMBL/GenBank/DDBJ whole genome shotgun (WGS) entry which is preliminary data.</text>
</comment>
<dbReference type="EMBL" id="BOMG01000102">
    <property type="protein sequence ID" value="GID59834.1"/>
    <property type="molecule type" value="Genomic_DNA"/>
</dbReference>
<proteinExistence type="predicted"/>
<evidence type="ECO:0008006" key="3">
    <source>
        <dbReference type="Google" id="ProtNLM"/>
    </source>
</evidence>
<dbReference type="SUPFAM" id="SSF52540">
    <property type="entry name" value="P-loop containing nucleoside triphosphate hydrolases"/>
    <property type="match status" value="1"/>
</dbReference>
<dbReference type="Pfam" id="PF13671">
    <property type="entry name" value="AAA_33"/>
    <property type="match status" value="1"/>
</dbReference>
<dbReference type="InterPro" id="IPR027417">
    <property type="entry name" value="P-loop_NTPase"/>
</dbReference>
<evidence type="ECO:0000313" key="2">
    <source>
        <dbReference type="Proteomes" id="UP000612282"/>
    </source>
</evidence>